<organism evidence="2 3">
    <name type="scientific">Suillus fuscotomentosus</name>
    <dbReference type="NCBI Taxonomy" id="1912939"/>
    <lineage>
        <taxon>Eukaryota</taxon>
        <taxon>Fungi</taxon>
        <taxon>Dikarya</taxon>
        <taxon>Basidiomycota</taxon>
        <taxon>Agaricomycotina</taxon>
        <taxon>Agaricomycetes</taxon>
        <taxon>Agaricomycetidae</taxon>
        <taxon>Boletales</taxon>
        <taxon>Suillineae</taxon>
        <taxon>Suillaceae</taxon>
        <taxon>Suillus</taxon>
    </lineage>
</organism>
<dbReference type="GeneID" id="64662155"/>
<keyword evidence="3" id="KW-1185">Reference proteome</keyword>
<evidence type="ECO:0000313" key="3">
    <source>
        <dbReference type="Proteomes" id="UP001195769"/>
    </source>
</evidence>
<proteinExistence type="predicted"/>
<dbReference type="Proteomes" id="UP001195769">
    <property type="component" value="Unassembled WGS sequence"/>
</dbReference>
<name>A0AAD4DZQ5_9AGAM</name>
<gene>
    <name evidence="2" type="ORF">F5891DRAFT_1193943</name>
</gene>
<evidence type="ECO:0000256" key="1">
    <source>
        <dbReference type="SAM" id="MobiDB-lite"/>
    </source>
</evidence>
<evidence type="ECO:0000313" key="2">
    <source>
        <dbReference type="EMBL" id="KAG1895608.1"/>
    </source>
</evidence>
<protein>
    <submittedName>
        <fullName evidence="2">Uncharacterized protein</fullName>
    </submittedName>
</protein>
<sequence length="111" mass="12044">MAAAPVDFLGAARHSRSPSPTDEDLFDKAIAGLADFDMDGEQAKTPMDNNEKGSRSHTTKFEGVLGKRPRGTSDSDHNANGQVRKTVKIQASTSRKPIRAKASDFQVEEDK</sequence>
<feature type="region of interest" description="Disordered" evidence="1">
    <location>
        <begin position="40"/>
        <end position="111"/>
    </location>
</feature>
<dbReference type="AlphaFoldDB" id="A0AAD4DZQ5"/>
<reference evidence="2" key="1">
    <citation type="journal article" date="2020" name="New Phytol.">
        <title>Comparative genomics reveals dynamic genome evolution in host specialist ectomycorrhizal fungi.</title>
        <authorList>
            <person name="Lofgren L.A."/>
            <person name="Nguyen N.H."/>
            <person name="Vilgalys R."/>
            <person name="Ruytinx J."/>
            <person name="Liao H.L."/>
            <person name="Branco S."/>
            <person name="Kuo A."/>
            <person name="LaButti K."/>
            <person name="Lipzen A."/>
            <person name="Andreopoulos W."/>
            <person name="Pangilinan J."/>
            <person name="Riley R."/>
            <person name="Hundley H."/>
            <person name="Na H."/>
            <person name="Barry K."/>
            <person name="Grigoriev I.V."/>
            <person name="Stajich J.E."/>
            <person name="Kennedy P.G."/>
        </authorList>
    </citation>
    <scope>NUCLEOTIDE SEQUENCE</scope>
    <source>
        <strain evidence="2">FC203</strain>
    </source>
</reference>
<comment type="caution">
    <text evidence="2">The sequence shown here is derived from an EMBL/GenBank/DDBJ whole genome shotgun (WGS) entry which is preliminary data.</text>
</comment>
<dbReference type="RefSeq" id="XP_041221184.1">
    <property type="nucleotide sequence ID" value="XM_041367857.1"/>
</dbReference>
<accession>A0AAD4DZQ5</accession>
<feature type="compositionally biased region" description="Polar residues" evidence="1">
    <location>
        <begin position="78"/>
        <end position="95"/>
    </location>
</feature>
<dbReference type="EMBL" id="JABBWK010000064">
    <property type="protein sequence ID" value="KAG1895608.1"/>
    <property type="molecule type" value="Genomic_DNA"/>
</dbReference>
<feature type="region of interest" description="Disordered" evidence="1">
    <location>
        <begin position="1"/>
        <end position="24"/>
    </location>
</feature>